<reference evidence="3" key="1">
    <citation type="journal article" date="2017" name="Genome Biol.">
        <title>Comparative genomics reveals high biological diversity and specific adaptations in the industrially and medically important fungal genus Aspergillus.</title>
        <authorList>
            <person name="de Vries R.P."/>
            <person name="Riley R."/>
            <person name="Wiebenga A."/>
            <person name="Aguilar-Osorio G."/>
            <person name="Amillis S."/>
            <person name="Uchima C.A."/>
            <person name="Anderluh G."/>
            <person name="Asadollahi M."/>
            <person name="Askin M."/>
            <person name="Barry K."/>
            <person name="Battaglia E."/>
            <person name="Bayram O."/>
            <person name="Benocci T."/>
            <person name="Braus-Stromeyer S.A."/>
            <person name="Caldana C."/>
            <person name="Canovas D."/>
            <person name="Cerqueira G.C."/>
            <person name="Chen F."/>
            <person name="Chen W."/>
            <person name="Choi C."/>
            <person name="Clum A."/>
            <person name="Dos Santos R.A."/>
            <person name="Damasio A.R."/>
            <person name="Diallinas G."/>
            <person name="Emri T."/>
            <person name="Fekete E."/>
            <person name="Flipphi M."/>
            <person name="Freyberg S."/>
            <person name="Gallo A."/>
            <person name="Gournas C."/>
            <person name="Habgood R."/>
            <person name="Hainaut M."/>
            <person name="Harispe M.L."/>
            <person name="Henrissat B."/>
            <person name="Hilden K.S."/>
            <person name="Hope R."/>
            <person name="Hossain A."/>
            <person name="Karabika E."/>
            <person name="Karaffa L."/>
            <person name="Karanyi Z."/>
            <person name="Krasevec N."/>
            <person name="Kuo A."/>
            <person name="Kusch H."/>
            <person name="LaButti K."/>
            <person name="Lagendijk E.L."/>
            <person name="Lapidus A."/>
            <person name="Levasseur A."/>
            <person name="Lindquist E."/>
            <person name="Lipzen A."/>
            <person name="Logrieco A.F."/>
            <person name="MacCabe A."/>
            <person name="Maekelae M.R."/>
            <person name="Malavazi I."/>
            <person name="Melin P."/>
            <person name="Meyer V."/>
            <person name="Mielnichuk N."/>
            <person name="Miskei M."/>
            <person name="Molnar A.P."/>
            <person name="Mule G."/>
            <person name="Ngan C.Y."/>
            <person name="Orejas M."/>
            <person name="Orosz E."/>
            <person name="Ouedraogo J.P."/>
            <person name="Overkamp K.M."/>
            <person name="Park H.-S."/>
            <person name="Perrone G."/>
            <person name="Piumi F."/>
            <person name="Punt P.J."/>
            <person name="Ram A.F."/>
            <person name="Ramon A."/>
            <person name="Rauscher S."/>
            <person name="Record E."/>
            <person name="Riano-Pachon D.M."/>
            <person name="Robert V."/>
            <person name="Roehrig J."/>
            <person name="Ruller R."/>
            <person name="Salamov A."/>
            <person name="Salih N.S."/>
            <person name="Samson R.A."/>
            <person name="Sandor E."/>
            <person name="Sanguinetti M."/>
            <person name="Schuetze T."/>
            <person name="Sepcic K."/>
            <person name="Shelest E."/>
            <person name="Sherlock G."/>
            <person name="Sophianopoulou V."/>
            <person name="Squina F.M."/>
            <person name="Sun H."/>
            <person name="Susca A."/>
            <person name="Todd R.B."/>
            <person name="Tsang A."/>
            <person name="Unkles S.E."/>
            <person name="van de Wiele N."/>
            <person name="van Rossen-Uffink D."/>
            <person name="Oliveira J.V."/>
            <person name="Vesth T.C."/>
            <person name="Visser J."/>
            <person name="Yu J.-H."/>
            <person name="Zhou M."/>
            <person name="Andersen M.R."/>
            <person name="Archer D.B."/>
            <person name="Baker S.E."/>
            <person name="Benoit I."/>
            <person name="Brakhage A.A."/>
            <person name="Braus G.H."/>
            <person name="Fischer R."/>
            <person name="Frisvad J.C."/>
            <person name="Goldman G.H."/>
            <person name="Houbraken J."/>
            <person name="Oakley B."/>
            <person name="Pocsi I."/>
            <person name="Scazzocchio C."/>
            <person name="Seiboth B."/>
            <person name="vanKuyk P.A."/>
            <person name="Wortman J."/>
            <person name="Dyer P.S."/>
            <person name="Grigoriev I.V."/>
        </authorList>
    </citation>
    <scope>NUCLEOTIDE SEQUENCE [LARGE SCALE GENOMIC DNA]</scope>
    <source>
        <strain evidence="3">CBS 134.48</strain>
    </source>
</reference>
<organism evidence="2 3">
    <name type="scientific">Aspergillus tubingensis (strain CBS 134.48)</name>
    <dbReference type="NCBI Taxonomy" id="767770"/>
    <lineage>
        <taxon>Eukaryota</taxon>
        <taxon>Fungi</taxon>
        <taxon>Dikarya</taxon>
        <taxon>Ascomycota</taxon>
        <taxon>Pezizomycotina</taxon>
        <taxon>Eurotiomycetes</taxon>
        <taxon>Eurotiomycetidae</taxon>
        <taxon>Eurotiales</taxon>
        <taxon>Aspergillaceae</taxon>
        <taxon>Aspergillus</taxon>
        <taxon>Aspergillus subgen. Circumdati</taxon>
    </lineage>
</organism>
<dbReference type="AlphaFoldDB" id="A0A1L9NMJ0"/>
<dbReference type="Proteomes" id="UP000184304">
    <property type="component" value="Unassembled WGS sequence"/>
</dbReference>
<name>A0A1L9NMJ0_ASPTC</name>
<dbReference type="VEuPathDB" id="FungiDB:ASPTUDRAFT_112877"/>
<keyword evidence="3" id="KW-1185">Reference proteome</keyword>
<dbReference type="EMBL" id="KV878176">
    <property type="protein sequence ID" value="OJI90441.1"/>
    <property type="molecule type" value="Genomic_DNA"/>
</dbReference>
<evidence type="ECO:0000256" key="1">
    <source>
        <dbReference type="SAM" id="MobiDB-lite"/>
    </source>
</evidence>
<gene>
    <name evidence="2" type="ORF">ASPTUDRAFT_112877</name>
</gene>
<sequence length="132" mass="14608">MEGHDADDQVARDDEENNNIHRERDRHTFTIHLGAPVPFCRTWEKRGGGLRASPKLDLEYTEKSSYVPMWLAGSLGDHLTSGDVGLPQYGDREPTVRMQNGLGRATGRSAQTVSCSSTNGSADWKHLVSRDA</sequence>
<feature type="region of interest" description="Disordered" evidence="1">
    <location>
        <begin position="1"/>
        <end position="26"/>
    </location>
</feature>
<evidence type="ECO:0000313" key="2">
    <source>
        <dbReference type="EMBL" id="OJI90441.1"/>
    </source>
</evidence>
<protein>
    <submittedName>
        <fullName evidence="2">Uncharacterized protein</fullName>
    </submittedName>
</protein>
<proteinExistence type="predicted"/>
<evidence type="ECO:0000313" key="3">
    <source>
        <dbReference type="Proteomes" id="UP000184304"/>
    </source>
</evidence>
<dbReference type="OrthoDB" id="10341621at2759"/>
<accession>A0A1L9NMJ0</accession>